<evidence type="ECO:0000313" key="3">
    <source>
        <dbReference type="EMBL" id="SMO68375.1"/>
    </source>
</evidence>
<accession>A0A521D9S0</accession>
<keyword evidence="5" id="KW-1185">Reference proteome</keyword>
<proteinExistence type="predicted"/>
<dbReference type="EMBL" id="FXTA01000003">
    <property type="protein sequence ID" value="SMO68375.1"/>
    <property type="molecule type" value="Genomic_DNA"/>
</dbReference>
<reference evidence="3 4" key="1">
    <citation type="submission" date="2017-05" db="EMBL/GenBank/DDBJ databases">
        <authorList>
            <person name="Varghese N."/>
            <person name="Submissions S."/>
        </authorList>
    </citation>
    <scope>NUCLEOTIDE SEQUENCE [LARGE SCALE GENOMIC DNA]</scope>
    <source>
        <strain evidence="3 4">DSM 19382</strain>
    </source>
</reference>
<feature type="signal peptide" evidence="1">
    <location>
        <begin position="1"/>
        <end position="19"/>
    </location>
</feature>
<evidence type="ECO:0000313" key="4">
    <source>
        <dbReference type="Proteomes" id="UP000317289"/>
    </source>
</evidence>
<evidence type="ECO:0000313" key="5">
    <source>
        <dbReference type="Proteomes" id="UP000468990"/>
    </source>
</evidence>
<sequence length="304" mass="35277">MKSVLLFVAIVTFSFSNYAQTKKDSLSKAVRERVKNVLESQSDNPYFTREESDAEYQNENDTFQTLAKPSENSDLANFFKIYLEKKLLKKIDFSEVKWSYLYKNISRSEYNYTIRLTFEISKTGKASGFKIYTGDKDLDRKVVEIFKKYPLEKLALTEADKHGRISIQLFAKAKENKNTIIKASTYAVVDQLPTVKGCENLQTNWQINNCLYERLYDYILQNISLKTINKQELRGEILFRPRFTIDSKGKIVHVNSIAPNSVIKNEIDRLITSFDQVLVPGTRNNIPKKTYCDAYRTITIENLN</sequence>
<evidence type="ECO:0000256" key="1">
    <source>
        <dbReference type="SAM" id="SignalP"/>
    </source>
</evidence>
<evidence type="ECO:0000313" key="2">
    <source>
        <dbReference type="EMBL" id="MRX70428.1"/>
    </source>
</evidence>
<gene>
    <name evidence="2" type="ORF">GJU42_20820</name>
    <name evidence="3" type="ORF">SAMN06265349_10346</name>
</gene>
<dbReference type="RefSeq" id="WP_142450778.1">
    <property type="nucleotide sequence ID" value="NZ_FXTA01000003.1"/>
</dbReference>
<feature type="chain" id="PRO_5043205725" description="TonB protein C-terminal" evidence="1">
    <location>
        <begin position="20"/>
        <end position="304"/>
    </location>
</feature>
<dbReference type="Proteomes" id="UP000317289">
    <property type="component" value="Unassembled WGS sequence"/>
</dbReference>
<dbReference type="EMBL" id="WKKG01000014">
    <property type="protein sequence ID" value="MRX70428.1"/>
    <property type="molecule type" value="Genomic_DNA"/>
</dbReference>
<dbReference type="Proteomes" id="UP000468990">
    <property type="component" value="Unassembled WGS sequence"/>
</dbReference>
<dbReference type="AlphaFoldDB" id="A0A521D9S0"/>
<organism evidence="3 4">
    <name type="scientific">Flavobacterium resistens</name>
    <dbReference type="NCBI Taxonomy" id="443612"/>
    <lineage>
        <taxon>Bacteria</taxon>
        <taxon>Pseudomonadati</taxon>
        <taxon>Bacteroidota</taxon>
        <taxon>Flavobacteriia</taxon>
        <taxon>Flavobacteriales</taxon>
        <taxon>Flavobacteriaceae</taxon>
        <taxon>Flavobacterium</taxon>
    </lineage>
</organism>
<evidence type="ECO:0008006" key="6">
    <source>
        <dbReference type="Google" id="ProtNLM"/>
    </source>
</evidence>
<keyword evidence="1" id="KW-0732">Signal</keyword>
<name>A0A521D9S0_9FLAO</name>
<protein>
    <recommendedName>
        <fullName evidence="6">TonB protein C-terminal</fullName>
    </recommendedName>
</protein>
<reference evidence="2 5" key="2">
    <citation type="submission" date="2019-11" db="EMBL/GenBank/DDBJ databases">
        <title>Flavobacterium resistens genome.</title>
        <authorList>
            <person name="Wilson V.M."/>
            <person name="Newman J.D."/>
        </authorList>
    </citation>
    <scope>NUCLEOTIDE SEQUENCE [LARGE SCALE GENOMIC DNA]</scope>
    <source>
        <strain evidence="2 5">DSM 19382</strain>
    </source>
</reference>
<dbReference type="OrthoDB" id="1198199at2"/>